<dbReference type="PANTHER" id="PTHR46172">
    <property type="entry name" value="DNA POLYMERASE EPSILON SUBUNIT 3"/>
    <property type="match status" value="1"/>
</dbReference>
<dbReference type="GO" id="GO:0031490">
    <property type="term" value="F:chromatin DNA binding"/>
    <property type="evidence" value="ECO:0007669"/>
    <property type="project" value="TreeGrafter"/>
</dbReference>
<dbReference type="GO" id="GO:0008623">
    <property type="term" value="C:CHRAC"/>
    <property type="evidence" value="ECO:0007669"/>
    <property type="project" value="TreeGrafter"/>
</dbReference>
<keyword evidence="8" id="KW-1185">Reference proteome</keyword>
<dbReference type="GO" id="GO:0006272">
    <property type="term" value="P:leading strand elongation"/>
    <property type="evidence" value="ECO:0007669"/>
    <property type="project" value="TreeGrafter"/>
</dbReference>
<dbReference type="HOGENOM" id="CLU_616759_0_0_1"/>
<dbReference type="InterPro" id="IPR009072">
    <property type="entry name" value="Histone-fold"/>
</dbReference>
<evidence type="ECO:0000313" key="7">
    <source>
        <dbReference type="EMBL" id="GAK64694.1"/>
    </source>
</evidence>
<dbReference type="GeneID" id="26303691"/>
<sequence>MSDLPLPTRLFTGSAVLQYRFDRIAAVHAPQDPSAKSNNLSSPHRSRFSGYGLPWTSASNSEAPWLQRDISNLVRSSASQRKLASSNFSISAFGTPLSGGSRRRHIAQSHNQALRSRQASWSSHHNLRLPPVYGLKSISLSFNGFSWLLRHDPPSTKGVFSRGISPFLLPLSSSPSPPVNVGSLPILLILTLLRLIFLFHALDLSSGPTCAHLWPTQRCSTRAAISFSSLTGSGDPGIDNRACIAKMPRKSTGGVSSASAPGTPVGKTAGKNGDGEASGGLIVPAETKAVLRQQEVALKTLTHGFDSYELPRSNVIKTAKADIPDSVQLRKEVQQALVKSASVFISYLTATAQETAQGKGAKIISAQHVLDAVGQLELGDEAQKEMKAQLRAYRENAQQKKLKAKQTPAEDENDADVSRVDNAEEDVSMQVEEEDAERDQLMED</sequence>
<feature type="region of interest" description="Disordered" evidence="5">
    <location>
        <begin position="249"/>
        <end position="274"/>
    </location>
</feature>
<dbReference type="Proteomes" id="UP000053758">
    <property type="component" value="Unassembled WGS sequence"/>
</dbReference>
<gene>
    <name evidence="7" type="ORF">PAN0_006c2909</name>
</gene>
<dbReference type="PANTHER" id="PTHR46172:SF1">
    <property type="entry name" value="DNA POLYMERASE EPSILON SUBUNIT 3"/>
    <property type="match status" value="1"/>
</dbReference>
<evidence type="ECO:0000256" key="1">
    <source>
        <dbReference type="ARBA" id="ARBA00004123"/>
    </source>
</evidence>
<feature type="domain" description="Transcription factor CBF/NF-Y/archaeal histone" evidence="6">
    <location>
        <begin position="309"/>
        <end position="373"/>
    </location>
</feature>
<dbReference type="GO" id="GO:0008622">
    <property type="term" value="C:epsilon DNA polymerase complex"/>
    <property type="evidence" value="ECO:0007669"/>
    <property type="project" value="TreeGrafter"/>
</dbReference>
<dbReference type="GO" id="GO:0046982">
    <property type="term" value="F:protein heterodimerization activity"/>
    <property type="evidence" value="ECO:0007669"/>
    <property type="project" value="InterPro"/>
</dbReference>
<name>A0A081CDE8_PSEA2</name>
<feature type="region of interest" description="Disordered" evidence="5">
    <location>
        <begin position="394"/>
        <end position="444"/>
    </location>
</feature>
<dbReference type="EMBL" id="DF830073">
    <property type="protein sequence ID" value="GAK64694.1"/>
    <property type="molecule type" value="Genomic_DNA"/>
</dbReference>
<dbReference type="InterPro" id="IPR051377">
    <property type="entry name" value="DNA_Pol-Epsilon_Subunit"/>
</dbReference>
<dbReference type="RefSeq" id="XP_014657037.1">
    <property type="nucleotide sequence ID" value="XM_014801551.1"/>
</dbReference>
<dbReference type="Pfam" id="PF00808">
    <property type="entry name" value="CBFD_NFYB_HMF"/>
    <property type="match status" value="1"/>
</dbReference>
<proteinExistence type="predicted"/>
<comment type="subcellular location">
    <subcellularLocation>
        <location evidence="1">Nucleus</location>
    </subcellularLocation>
</comment>
<keyword evidence="2" id="KW-0539">Nucleus</keyword>
<dbReference type="GO" id="GO:0006974">
    <property type="term" value="P:DNA damage response"/>
    <property type="evidence" value="ECO:0007669"/>
    <property type="project" value="TreeGrafter"/>
</dbReference>
<organism evidence="7">
    <name type="scientific">Pseudozyma antarctica</name>
    <name type="common">Yeast</name>
    <name type="synonym">Candida antarctica</name>
    <dbReference type="NCBI Taxonomy" id="84753"/>
    <lineage>
        <taxon>Eukaryota</taxon>
        <taxon>Fungi</taxon>
        <taxon>Dikarya</taxon>
        <taxon>Basidiomycota</taxon>
        <taxon>Ustilaginomycotina</taxon>
        <taxon>Ustilaginomycetes</taxon>
        <taxon>Ustilaginales</taxon>
        <taxon>Ustilaginaceae</taxon>
        <taxon>Moesziomyces</taxon>
    </lineage>
</organism>
<evidence type="ECO:0000256" key="2">
    <source>
        <dbReference type="ARBA" id="ARBA00023242"/>
    </source>
</evidence>
<evidence type="ECO:0000256" key="3">
    <source>
        <dbReference type="ARBA" id="ARBA00039775"/>
    </source>
</evidence>
<dbReference type="CDD" id="cd22928">
    <property type="entry name" value="HFD_POLE3_DPB4"/>
    <property type="match status" value="1"/>
</dbReference>
<dbReference type="GO" id="GO:0031507">
    <property type="term" value="P:heterochromatin formation"/>
    <property type="evidence" value="ECO:0007669"/>
    <property type="project" value="TreeGrafter"/>
</dbReference>
<accession>A0A081CDE8</accession>
<dbReference type="AlphaFoldDB" id="A0A081CDE8"/>
<feature type="compositionally biased region" description="Acidic residues" evidence="5">
    <location>
        <begin position="423"/>
        <end position="437"/>
    </location>
</feature>
<dbReference type="SUPFAM" id="SSF47113">
    <property type="entry name" value="Histone-fold"/>
    <property type="match status" value="1"/>
</dbReference>
<protein>
    <recommendedName>
        <fullName evidence="3">DNA polymerase epsilon subunit D</fullName>
    </recommendedName>
    <alternativeName>
        <fullName evidence="4">DNA polymerase II subunit D</fullName>
    </alternativeName>
</protein>
<evidence type="ECO:0000256" key="4">
    <source>
        <dbReference type="ARBA" id="ARBA00042096"/>
    </source>
</evidence>
<dbReference type="InterPro" id="IPR003958">
    <property type="entry name" value="CBFA_NFYB_domain"/>
</dbReference>
<dbReference type="Gene3D" id="1.10.20.10">
    <property type="entry name" value="Histone, subunit A"/>
    <property type="match status" value="1"/>
</dbReference>
<evidence type="ECO:0000313" key="8">
    <source>
        <dbReference type="Proteomes" id="UP000053758"/>
    </source>
</evidence>
<reference evidence="7" key="1">
    <citation type="submission" date="2014-07" db="EMBL/GenBank/DDBJ databases">
        <title>Draft genome sequence of the yeast Pseudozyma antarctica JCM 10317 known as a producer of lipase B which used in a wide range of industrial applications.</title>
        <authorList>
            <person name="Morita T."/>
            <person name="Saika A."/>
            <person name="Koike H."/>
        </authorList>
    </citation>
    <scope>NUCLEOTIDE SEQUENCE</scope>
    <source>
        <strain evidence="7">JCM 10317</strain>
    </source>
</reference>
<evidence type="ECO:0000259" key="6">
    <source>
        <dbReference type="Pfam" id="PF00808"/>
    </source>
</evidence>
<evidence type="ECO:0000256" key="5">
    <source>
        <dbReference type="SAM" id="MobiDB-lite"/>
    </source>
</evidence>